<dbReference type="PANTHER" id="PTHR30273">
    <property type="entry name" value="PERIPLASMIC SIGNAL SENSOR AND SIGMA FACTOR ACTIVATOR FECR-RELATED"/>
    <property type="match status" value="1"/>
</dbReference>
<keyword evidence="1" id="KW-0472">Membrane</keyword>
<dbReference type="Gene3D" id="2.60.120.1440">
    <property type="match status" value="1"/>
</dbReference>
<dbReference type="InterPro" id="IPR006860">
    <property type="entry name" value="FecR"/>
</dbReference>
<reference evidence="3" key="1">
    <citation type="submission" date="2022-12" db="EMBL/GenBank/DDBJ databases">
        <title>Jiella pelagia sp. nov., isolated from phosphonate enriched culture of Northwest Pacific surface seawater.</title>
        <authorList>
            <person name="Shin D.Y."/>
            <person name="Hwang C.Y."/>
        </authorList>
    </citation>
    <scope>NUCLEOTIDE SEQUENCE</scope>
    <source>
        <strain evidence="3">HL-NP1</strain>
    </source>
</reference>
<dbReference type="Proteomes" id="UP001164020">
    <property type="component" value="Chromosome"/>
</dbReference>
<feature type="transmembrane region" description="Helical" evidence="1">
    <location>
        <begin position="21"/>
        <end position="42"/>
    </location>
</feature>
<dbReference type="InterPro" id="IPR012373">
    <property type="entry name" value="Ferrdict_sens_TM"/>
</dbReference>
<evidence type="ECO:0000259" key="2">
    <source>
        <dbReference type="Pfam" id="PF04773"/>
    </source>
</evidence>
<keyword evidence="1" id="KW-1133">Transmembrane helix</keyword>
<proteinExistence type="predicted"/>
<accession>A0ABY7BZH5</accession>
<name>A0ABY7BZH5_9HYPH</name>
<sequence length="189" mass="20179">MDEIAARHHRSRKRAAPAVGRYWAMAMVLVTALAVPLMVSLFQAEAQAQVLPGCTATRVTDPPRQVLDCGNGLLIESEAAAALTAQTPQSGLDLEGRAILIEVSPRESFQVLTPHAIATVRGTQFAVDVDAGVTSVFVVEGSVEVSRRDEPATVLLGPGEGVDVRPGEPLVVREWPQPRVNALLARFGR</sequence>
<keyword evidence="4" id="KW-1185">Reference proteome</keyword>
<gene>
    <name evidence="3" type="ORF">OH818_02855</name>
</gene>
<dbReference type="EMBL" id="CP114029">
    <property type="protein sequence ID" value="WAP69262.1"/>
    <property type="molecule type" value="Genomic_DNA"/>
</dbReference>
<evidence type="ECO:0000313" key="3">
    <source>
        <dbReference type="EMBL" id="WAP69262.1"/>
    </source>
</evidence>
<feature type="domain" description="FecR protein" evidence="2">
    <location>
        <begin position="86"/>
        <end position="144"/>
    </location>
</feature>
<evidence type="ECO:0000313" key="4">
    <source>
        <dbReference type="Proteomes" id="UP001164020"/>
    </source>
</evidence>
<protein>
    <submittedName>
        <fullName evidence="3">FecR family protein</fullName>
    </submittedName>
</protein>
<keyword evidence="1" id="KW-0812">Transmembrane</keyword>
<dbReference type="Pfam" id="PF04773">
    <property type="entry name" value="FecR"/>
    <property type="match status" value="1"/>
</dbReference>
<evidence type="ECO:0000256" key="1">
    <source>
        <dbReference type="SAM" id="Phobius"/>
    </source>
</evidence>
<organism evidence="3 4">
    <name type="scientific">Jiella pelagia</name>
    <dbReference type="NCBI Taxonomy" id="2986949"/>
    <lineage>
        <taxon>Bacteria</taxon>
        <taxon>Pseudomonadati</taxon>
        <taxon>Pseudomonadota</taxon>
        <taxon>Alphaproteobacteria</taxon>
        <taxon>Hyphomicrobiales</taxon>
        <taxon>Aurantimonadaceae</taxon>
        <taxon>Jiella</taxon>
    </lineage>
</organism>
<dbReference type="PANTHER" id="PTHR30273:SF2">
    <property type="entry name" value="PROTEIN FECR"/>
    <property type="match status" value="1"/>
</dbReference>